<evidence type="ECO:0000313" key="1">
    <source>
        <dbReference type="EMBL" id="EET78902.1"/>
    </source>
</evidence>
<accession>C6RIA1</accession>
<evidence type="ECO:0000313" key="2">
    <source>
        <dbReference type="Proteomes" id="UP000003107"/>
    </source>
</evidence>
<sequence length="48" mass="5817">MQKFNINNHKTRIYQAITRLFLILNIIKIRILPTKLKYESLISRIFAK</sequence>
<reference evidence="1 2" key="1">
    <citation type="submission" date="2009-07" db="EMBL/GenBank/DDBJ databases">
        <authorList>
            <person name="Madupu R."/>
            <person name="Sebastian Y."/>
            <person name="Durkin A.S."/>
            <person name="Torralba M."/>
            <person name="Methe B."/>
            <person name="Sutton G.G."/>
            <person name="Strausberg R.L."/>
            <person name="Nelson K.E."/>
        </authorList>
    </citation>
    <scope>NUCLEOTIDE SEQUENCE [LARGE SCALE GENOMIC DNA]</scope>
    <source>
        <strain evidence="1 2">RM3277</strain>
    </source>
</reference>
<proteinExistence type="predicted"/>
<name>C6RIA1_9BACT</name>
<organism evidence="1 2">
    <name type="scientific">Campylobacter showae RM3277</name>
    <dbReference type="NCBI Taxonomy" id="553219"/>
    <lineage>
        <taxon>Bacteria</taxon>
        <taxon>Pseudomonadati</taxon>
        <taxon>Campylobacterota</taxon>
        <taxon>Epsilonproteobacteria</taxon>
        <taxon>Campylobacterales</taxon>
        <taxon>Campylobacteraceae</taxon>
        <taxon>Campylobacter</taxon>
    </lineage>
</organism>
<dbReference type="EMBL" id="ACVQ01000029">
    <property type="protein sequence ID" value="EET78902.1"/>
    <property type="molecule type" value="Genomic_DNA"/>
</dbReference>
<protein>
    <submittedName>
        <fullName evidence="1">Uncharacterized protein</fullName>
    </submittedName>
</protein>
<dbReference type="AlphaFoldDB" id="C6RIA1"/>
<keyword evidence="2" id="KW-1185">Reference proteome</keyword>
<comment type="caution">
    <text evidence="1">The sequence shown here is derived from an EMBL/GenBank/DDBJ whole genome shotgun (WGS) entry which is preliminary data.</text>
</comment>
<gene>
    <name evidence="1" type="ORF">CAMSH0001_0253</name>
</gene>
<dbReference type="STRING" id="553219.CAMSH0001_0253"/>
<dbReference type="Proteomes" id="UP000003107">
    <property type="component" value="Unassembled WGS sequence"/>
</dbReference>